<evidence type="ECO:0000313" key="1">
    <source>
        <dbReference type="EMBL" id="KAL2721514.1"/>
    </source>
</evidence>
<dbReference type="EMBL" id="JAYRBN010000116">
    <property type="protein sequence ID" value="KAL2721514.1"/>
    <property type="molecule type" value="Genomic_DNA"/>
</dbReference>
<evidence type="ECO:0000313" key="2">
    <source>
        <dbReference type="Proteomes" id="UP001607303"/>
    </source>
</evidence>
<reference evidence="1 2" key="1">
    <citation type="journal article" date="2024" name="Ann. Entomol. Soc. Am.">
        <title>Genomic analyses of the southern and eastern yellowjacket wasps (Hymenoptera: Vespidae) reveal evolutionary signatures of social life.</title>
        <authorList>
            <person name="Catto M.A."/>
            <person name="Caine P.B."/>
            <person name="Orr S.E."/>
            <person name="Hunt B.G."/>
            <person name="Goodisman M.A.D."/>
        </authorList>
    </citation>
    <scope>NUCLEOTIDE SEQUENCE [LARGE SCALE GENOMIC DNA]</scope>
    <source>
        <strain evidence="1">232</strain>
        <tissue evidence="1">Head and thorax</tissue>
    </source>
</reference>
<proteinExistence type="predicted"/>
<accession>A0ABD2ALM6</accession>
<dbReference type="AlphaFoldDB" id="A0ABD2ALM6"/>
<protein>
    <submittedName>
        <fullName evidence="1">Uncharacterized protein</fullName>
    </submittedName>
</protein>
<name>A0ABD2ALM6_VESMC</name>
<sequence>MFLATKCTKANFALGYRRGTSCRQCVLPIYFGEISTKLLFRSASFGGWSTGSTFMQTAAVEDPNDRYKIPKLCDMRNGKKIRTAKEIYEMEVFVVLY</sequence>
<dbReference type="Proteomes" id="UP001607303">
    <property type="component" value="Unassembled WGS sequence"/>
</dbReference>
<comment type="caution">
    <text evidence="1">The sequence shown here is derived from an EMBL/GenBank/DDBJ whole genome shotgun (WGS) entry which is preliminary data.</text>
</comment>
<keyword evidence="2" id="KW-1185">Reference proteome</keyword>
<gene>
    <name evidence="1" type="ORF">V1477_020334</name>
</gene>
<organism evidence="1 2">
    <name type="scientific">Vespula maculifrons</name>
    <name type="common">Eastern yellow jacket</name>
    <name type="synonym">Wasp</name>
    <dbReference type="NCBI Taxonomy" id="7453"/>
    <lineage>
        <taxon>Eukaryota</taxon>
        <taxon>Metazoa</taxon>
        <taxon>Ecdysozoa</taxon>
        <taxon>Arthropoda</taxon>
        <taxon>Hexapoda</taxon>
        <taxon>Insecta</taxon>
        <taxon>Pterygota</taxon>
        <taxon>Neoptera</taxon>
        <taxon>Endopterygota</taxon>
        <taxon>Hymenoptera</taxon>
        <taxon>Apocrita</taxon>
        <taxon>Aculeata</taxon>
        <taxon>Vespoidea</taxon>
        <taxon>Vespidae</taxon>
        <taxon>Vespinae</taxon>
        <taxon>Vespula</taxon>
    </lineage>
</organism>